<dbReference type="PANTHER" id="PTHR21178">
    <property type="entry name" value="CILIA- AND FLAGELLA-ASSOCIATED PROTEIN 61"/>
    <property type="match status" value="1"/>
</dbReference>
<sequence>MQRLDELITIRRTEYTDIPQIEELITEDVREAFGRISLLKIIERSVLSLTLVKENKDIIGNICLYDYPIRARAAQESWEAWLQSVIGLPNVDAKNSLFAHLIVIHPVYEETLGMDLCKAIFSILFEVHNIFVMTENSSQFKIVKNSPFKLIEKKNQEEEFLIYVAYRHDVFPVLFARIASVEDNDDLAPLFNSQTDLLRKTYGNYYIAELVEAQNESLKFQCERKAVGFISATTKVNLDLLNEEYDLDVFNGLRKPDEGDVTERPSDTKTVTVPIKQEESYNAKEEQATLQVPSDEVGNSSPSEPDTIDSSPWTRRHLLSEDYTATSKRETFVPTYCGQPDAFAIQMYANKPDFETRFIDMLPLLFDQFPGLNYAVISVPRMVPVFPMLRHFVHCRVRRGQDPPGELYVFHRAGLLRDLQVRRTRQSDTEQIGHLLRHMAPIDQALIRQDLKEFVTQGRDRDGAIVISFVAESMGHIIGLIIMREEHVSNSNLCNAYFFIST</sequence>
<evidence type="ECO:0000313" key="4">
    <source>
        <dbReference type="Proteomes" id="UP000316759"/>
    </source>
</evidence>
<dbReference type="EMBL" id="SUNJ01004071">
    <property type="protein sequence ID" value="TPP64743.1"/>
    <property type="molecule type" value="Genomic_DNA"/>
</dbReference>
<evidence type="ECO:0000313" key="3">
    <source>
        <dbReference type="EMBL" id="TPP64743.1"/>
    </source>
</evidence>
<evidence type="ECO:0000259" key="2">
    <source>
        <dbReference type="Pfam" id="PF16092"/>
    </source>
</evidence>
<feature type="compositionally biased region" description="Polar residues" evidence="1">
    <location>
        <begin position="288"/>
        <end position="312"/>
    </location>
</feature>
<dbReference type="Proteomes" id="UP000316759">
    <property type="component" value="Unassembled WGS sequence"/>
</dbReference>
<feature type="region of interest" description="Disordered" evidence="1">
    <location>
        <begin position="279"/>
        <end position="312"/>
    </location>
</feature>
<gene>
    <name evidence="3" type="ORF">FGIG_11401</name>
</gene>
<dbReference type="InterPro" id="IPR032151">
    <property type="entry name" value="CFAP61_N"/>
</dbReference>
<dbReference type="PANTHER" id="PTHR21178:SF8">
    <property type="entry name" value="CILIA- AND FLAGELLA-ASSOCIATED PROTEIN 61"/>
    <property type="match status" value="1"/>
</dbReference>
<organism evidence="3 4">
    <name type="scientific">Fasciola gigantica</name>
    <name type="common">Giant liver fluke</name>
    <dbReference type="NCBI Taxonomy" id="46835"/>
    <lineage>
        <taxon>Eukaryota</taxon>
        <taxon>Metazoa</taxon>
        <taxon>Spiralia</taxon>
        <taxon>Lophotrochozoa</taxon>
        <taxon>Platyhelminthes</taxon>
        <taxon>Trematoda</taxon>
        <taxon>Digenea</taxon>
        <taxon>Plagiorchiida</taxon>
        <taxon>Echinostomata</taxon>
        <taxon>Echinostomatoidea</taxon>
        <taxon>Fasciolidae</taxon>
        <taxon>Fasciola</taxon>
    </lineage>
</organism>
<dbReference type="OrthoDB" id="382863at2759"/>
<dbReference type="AlphaFoldDB" id="A0A504YTY8"/>
<dbReference type="InterPro" id="IPR038884">
    <property type="entry name" value="CFAP61"/>
</dbReference>
<keyword evidence="4" id="KW-1185">Reference proteome</keyword>
<feature type="domain" description="Cilia- and flagella-associated protein 61 N-terminal" evidence="2">
    <location>
        <begin position="9"/>
        <end position="256"/>
    </location>
</feature>
<accession>A0A504YTY8</accession>
<reference evidence="3 4" key="1">
    <citation type="submission" date="2019-04" db="EMBL/GenBank/DDBJ databases">
        <title>Annotation for the trematode Fasciola gigantica.</title>
        <authorList>
            <person name="Choi Y.-J."/>
        </authorList>
    </citation>
    <scope>NUCLEOTIDE SEQUENCE [LARGE SCALE GENOMIC DNA]</scope>
    <source>
        <strain evidence="3">Uganda_cow_1</strain>
    </source>
</reference>
<protein>
    <recommendedName>
        <fullName evidence="2">Cilia- and flagella-associated protein 61 N-terminal domain-containing protein</fullName>
    </recommendedName>
</protein>
<dbReference type="Pfam" id="PF16092">
    <property type="entry name" value="CFAP61_N"/>
    <property type="match status" value="1"/>
</dbReference>
<comment type="caution">
    <text evidence="3">The sequence shown here is derived from an EMBL/GenBank/DDBJ whole genome shotgun (WGS) entry which is preliminary data.</text>
</comment>
<name>A0A504YTY8_FASGI</name>
<dbReference type="STRING" id="46835.A0A504YTY8"/>
<proteinExistence type="predicted"/>
<evidence type="ECO:0000256" key="1">
    <source>
        <dbReference type="SAM" id="MobiDB-lite"/>
    </source>
</evidence>